<comment type="caution">
    <text evidence="1">The sequence shown here is derived from an EMBL/GenBank/DDBJ whole genome shotgun (WGS) entry which is preliminary data.</text>
</comment>
<evidence type="ECO:0000313" key="1">
    <source>
        <dbReference type="EMBL" id="HEW45553.1"/>
    </source>
</evidence>
<name>A0A7C2ZNC0_9AQUI</name>
<reference evidence="1" key="1">
    <citation type="journal article" date="2020" name="mSystems">
        <title>Genome- and Community-Level Interaction Insights into Carbon Utilization and Element Cycling Functions of Hydrothermarchaeota in Hydrothermal Sediment.</title>
        <authorList>
            <person name="Zhou Z."/>
            <person name="Liu Y."/>
            <person name="Xu W."/>
            <person name="Pan J."/>
            <person name="Luo Z.H."/>
            <person name="Li M."/>
        </authorList>
    </citation>
    <scope>NUCLEOTIDE SEQUENCE [LARGE SCALE GENOMIC DNA]</scope>
    <source>
        <strain evidence="1">SpSt-132</strain>
    </source>
</reference>
<dbReference type="EMBL" id="DSFP01000030">
    <property type="protein sequence ID" value="HEW45553.1"/>
    <property type="molecule type" value="Genomic_DNA"/>
</dbReference>
<gene>
    <name evidence="1" type="primary">yaaA</name>
    <name evidence="1" type="ORF">ENO47_02625</name>
</gene>
<dbReference type="Pfam" id="PF03883">
    <property type="entry name" value="H2O2_YaaD"/>
    <property type="match status" value="1"/>
</dbReference>
<protein>
    <submittedName>
        <fullName evidence="1">Peroxide stress protein YaaA</fullName>
    </submittedName>
</protein>
<proteinExistence type="predicted"/>
<organism evidence="1">
    <name type="scientific">Hydrogenobacter sp</name>
    <dbReference type="NCBI Taxonomy" id="2152829"/>
    <lineage>
        <taxon>Bacteria</taxon>
        <taxon>Pseudomonadati</taxon>
        <taxon>Aquificota</taxon>
        <taxon>Aquificia</taxon>
        <taxon>Aquificales</taxon>
        <taxon>Aquificaceae</taxon>
        <taxon>Hydrogenobacter</taxon>
    </lineage>
</organism>
<dbReference type="InterPro" id="IPR005583">
    <property type="entry name" value="YaaA"/>
</dbReference>
<dbReference type="AlphaFoldDB" id="A0A7C2ZNC0"/>
<sequence>MFFFILPYSKKQHRINLKDCDSAYSLLEFEPFSRLLEKAFSQDSFIAPLYRRFGGPFWESLEMWVMPPKVMEYINENSYVLSPIYGLVKPKACMSYAPIGWKDIYEDKSLFDFWKPHIKNVSQRLLKGKVVFPFISKEYLSLFDLSGVEKVVNFEYYRKDKKVMNPAKHYAYTLRYIAEKELQLSELHRINFYDYKVEDIREKGKHIYVILRSEGRYEV</sequence>
<accession>A0A7C2ZNC0</accession>